<dbReference type="GO" id="GO:0061630">
    <property type="term" value="F:ubiquitin protein ligase activity"/>
    <property type="evidence" value="ECO:0007669"/>
    <property type="project" value="TreeGrafter"/>
</dbReference>
<evidence type="ECO:0000256" key="3">
    <source>
        <dbReference type="ARBA" id="ARBA00022833"/>
    </source>
</evidence>
<evidence type="ECO:0000259" key="7">
    <source>
        <dbReference type="PROSITE" id="PS50089"/>
    </source>
</evidence>
<dbReference type="SMART" id="SM00184">
    <property type="entry name" value="RING"/>
    <property type="match status" value="1"/>
</dbReference>
<dbReference type="InterPro" id="IPR001841">
    <property type="entry name" value="Znf_RING"/>
</dbReference>
<dbReference type="InterPro" id="IPR013083">
    <property type="entry name" value="Znf_RING/FYVE/PHD"/>
</dbReference>
<feature type="transmembrane region" description="Helical" evidence="6">
    <location>
        <begin position="194"/>
        <end position="213"/>
    </location>
</feature>
<dbReference type="Gene3D" id="3.30.40.10">
    <property type="entry name" value="Zinc/RING finger domain, C3HC4 (zinc finger)"/>
    <property type="match status" value="1"/>
</dbReference>
<evidence type="ECO:0000256" key="4">
    <source>
        <dbReference type="PROSITE-ProRule" id="PRU00175"/>
    </source>
</evidence>
<accession>A0A8D2L5C5</accession>
<feature type="compositionally biased region" description="Low complexity" evidence="5">
    <location>
        <begin position="112"/>
        <end position="137"/>
    </location>
</feature>
<dbReference type="PROSITE" id="PS00518">
    <property type="entry name" value="ZF_RING_1"/>
    <property type="match status" value="1"/>
</dbReference>
<name>A0A8D2L5C5_VARKO</name>
<dbReference type="PANTHER" id="PTHR22791:SF17">
    <property type="entry name" value="RING-TYPE DOMAIN-CONTAINING PROTEIN"/>
    <property type="match status" value="1"/>
</dbReference>
<evidence type="ECO:0000256" key="1">
    <source>
        <dbReference type="ARBA" id="ARBA00022723"/>
    </source>
</evidence>
<keyword evidence="6" id="KW-1133">Transmembrane helix</keyword>
<keyword evidence="9" id="KW-1185">Reference proteome</keyword>
<dbReference type="AlphaFoldDB" id="A0A8D2L5C5"/>
<evidence type="ECO:0000313" key="9">
    <source>
        <dbReference type="Proteomes" id="UP000694545"/>
    </source>
</evidence>
<feature type="region of interest" description="Disordered" evidence="5">
    <location>
        <begin position="106"/>
        <end position="137"/>
    </location>
</feature>
<protein>
    <recommendedName>
        <fullName evidence="7">RING-type domain-containing protein</fullName>
    </recommendedName>
</protein>
<dbReference type="GO" id="GO:0008270">
    <property type="term" value="F:zinc ion binding"/>
    <property type="evidence" value="ECO:0007669"/>
    <property type="project" value="UniProtKB-KW"/>
</dbReference>
<keyword evidence="6" id="KW-0472">Membrane</keyword>
<evidence type="ECO:0000256" key="5">
    <source>
        <dbReference type="SAM" id="MobiDB-lite"/>
    </source>
</evidence>
<dbReference type="PROSITE" id="PS50089">
    <property type="entry name" value="ZF_RING_2"/>
    <property type="match status" value="1"/>
</dbReference>
<dbReference type="OMA" id="TDAYPFY"/>
<proteinExistence type="predicted"/>
<dbReference type="Ensembl" id="ENSVKKT00000017239.1">
    <property type="protein sequence ID" value="ENSVKKP00000016819.1"/>
    <property type="gene ID" value="ENSVKKG00000011497.1"/>
</dbReference>
<dbReference type="PANTHER" id="PTHR22791">
    <property type="entry name" value="RING-TYPE DOMAIN-CONTAINING PROTEIN"/>
    <property type="match status" value="1"/>
</dbReference>
<reference evidence="8" key="1">
    <citation type="submission" date="2025-08" db="UniProtKB">
        <authorList>
            <consortium name="Ensembl"/>
        </authorList>
    </citation>
    <scope>IDENTIFICATION</scope>
</reference>
<organism evidence="8 9">
    <name type="scientific">Varanus komodoensis</name>
    <name type="common">Komodo dragon</name>
    <dbReference type="NCBI Taxonomy" id="61221"/>
    <lineage>
        <taxon>Eukaryota</taxon>
        <taxon>Metazoa</taxon>
        <taxon>Chordata</taxon>
        <taxon>Craniata</taxon>
        <taxon>Vertebrata</taxon>
        <taxon>Euteleostomi</taxon>
        <taxon>Lepidosauria</taxon>
        <taxon>Squamata</taxon>
        <taxon>Bifurcata</taxon>
        <taxon>Unidentata</taxon>
        <taxon>Episquamata</taxon>
        <taxon>Toxicofera</taxon>
        <taxon>Anguimorpha</taxon>
        <taxon>Paleoanguimorpha</taxon>
        <taxon>Varanoidea</taxon>
        <taxon>Varanidae</taxon>
        <taxon>Varanus</taxon>
    </lineage>
</organism>
<dbReference type="InterPro" id="IPR051435">
    <property type="entry name" value="RING_finger_E3_ubiq-ligases"/>
</dbReference>
<dbReference type="SUPFAM" id="SSF57850">
    <property type="entry name" value="RING/U-box"/>
    <property type="match status" value="1"/>
</dbReference>
<sequence length="256" mass="27568">QSDPEGEHECRICYNLFDLERHAPKLLACLHTFCLECLRELHLRSSPAGGGAAGVTCPVCRHRTALPEGSAYNLPVNTKLVEAILLQLRGWAPLLRDLRSERLLLQPPPASPAARPGRSRSPSARSSSGGGAATPSPTVAFRAVDAGEGAADPHDSDDQCCTSCREKAGCLCFVFAVLAMALLGFAWMEWLTGSIFLGVALLLLFASTMPFMYNFRFRSGPRTIFLPRAEASSSREAVSCRNSLGSRSTADGGSRW</sequence>
<keyword evidence="1" id="KW-0479">Metal-binding</keyword>
<dbReference type="Pfam" id="PF14634">
    <property type="entry name" value="zf-RING_5"/>
    <property type="match status" value="1"/>
</dbReference>
<reference evidence="8" key="2">
    <citation type="submission" date="2025-09" db="UniProtKB">
        <authorList>
            <consortium name="Ensembl"/>
        </authorList>
    </citation>
    <scope>IDENTIFICATION</scope>
</reference>
<keyword evidence="3" id="KW-0862">Zinc</keyword>
<feature type="domain" description="RING-type" evidence="7">
    <location>
        <begin position="10"/>
        <end position="61"/>
    </location>
</feature>
<evidence type="ECO:0000256" key="6">
    <source>
        <dbReference type="SAM" id="Phobius"/>
    </source>
</evidence>
<feature type="transmembrane region" description="Helical" evidence="6">
    <location>
        <begin position="168"/>
        <end position="188"/>
    </location>
</feature>
<keyword evidence="2 4" id="KW-0863">Zinc-finger</keyword>
<dbReference type="Proteomes" id="UP000694545">
    <property type="component" value="Unplaced"/>
</dbReference>
<dbReference type="GO" id="GO:0016567">
    <property type="term" value="P:protein ubiquitination"/>
    <property type="evidence" value="ECO:0007669"/>
    <property type="project" value="TreeGrafter"/>
</dbReference>
<dbReference type="InterPro" id="IPR017907">
    <property type="entry name" value="Znf_RING_CS"/>
</dbReference>
<evidence type="ECO:0000313" key="8">
    <source>
        <dbReference type="Ensembl" id="ENSVKKP00000016819.1"/>
    </source>
</evidence>
<keyword evidence="6" id="KW-0812">Transmembrane</keyword>
<evidence type="ECO:0000256" key="2">
    <source>
        <dbReference type="ARBA" id="ARBA00022771"/>
    </source>
</evidence>